<dbReference type="InterPro" id="IPR015797">
    <property type="entry name" value="NUDIX_hydrolase-like_dom_sf"/>
</dbReference>
<sequence>MTEPEVRQAVAELLRRLPGENEGPVLEASLCEGMGLDREQAEFVGQMLITLLNAFGVLAVEDHRVKAAHISSSLFLSSLAEHVETGTAVLGNWERARIGDPPYLNHKILTGPQFLYLVERQRAHMNPGARPLRQVRVAQVLVTARLRGQGVSCLVMYDSAANQYQLPGGRMRSADPTIRDVAIRELEEELPRFVFDADKDQLMDMGTAEITQLSRTLGVLTRYEITFFHFRSSRPHLLVGPDARWVGSETLLKEGARVNQASLNMSGLRELCRTMPQAFQVLPLSLQAVQRRTLRDIVRDRPWEFYGILIGVLGIIISVILFFLE</sequence>
<reference evidence="2 3" key="1">
    <citation type="submission" date="2020-10" db="EMBL/GenBank/DDBJ databases">
        <title>Sequencing the genomes of 1000 actinobacteria strains.</title>
        <authorList>
            <person name="Klenk H.-P."/>
        </authorList>
    </citation>
    <scope>NUCLEOTIDE SEQUENCE [LARGE SCALE GENOMIC DNA]</scope>
    <source>
        <strain evidence="2 3">DSM 43173</strain>
    </source>
</reference>
<protein>
    <recommendedName>
        <fullName evidence="4">Nudix hydrolase domain-containing protein</fullName>
    </recommendedName>
</protein>
<dbReference type="RefSeq" id="WP_192784965.1">
    <property type="nucleotide sequence ID" value="NZ_JADBEK010000001.1"/>
</dbReference>
<name>A0ABR9LUH1_9ACTN</name>
<keyword evidence="1" id="KW-0812">Transmembrane</keyword>
<evidence type="ECO:0000313" key="2">
    <source>
        <dbReference type="EMBL" id="MBE1583947.1"/>
    </source>
</evidence>
<accession>A0ABR9LUH1</accession>
<comment type="caution">
    <text evidence="2">The sequence shown here is derived from an EMBL/GenBank/DDBJ whole genome shotgun (WGS) entry which is preliminary data.</text>
</comment>
<proteinExistence type="predicted"/>
<evidence type="ECO:0000256" key="1">
    <source>
        <dbReference type="SAM" id="Phobius"/>
    </source>
</evidence>
<keyword evidence="3" id="KW-1185">Reference proteome</keyword>
<dbReference type="SUPFAM" id="SSF55811">
    <property type="entry name" value="Nudix"/>
    <property type="match status" value="1"/>
</dbReference>
<dbReference type="Proteomes" id="UP000633509">
    <property type="component" value="Unassembled WGS sequence"/>
</dbReference>
<dbReference type="Gene3D" id="3.90.79.10">
    <property type="entry name" value="Nucleoside Triphosphate Pyrophosphohydrolase"/>
    <property type="match status" value="1"/>
</dbReference>
<organism evidence="2 3">
    <name type="scientific">Nonomuraea angiospora</name>
    <dbReference type="NCBI Taxonomy" id="46172"/>
    <lineage>
        <taxon>Bacteria</taxon>
        <taxon>Bacillati</taxon>
        <taxon>Actinomycetota</taxon>
        <taxon>Actinomycetes</taxon>
        <taxon>Streptosporangiales</taxon>
        <taxon>Streptosporangiaceae</taxon>
        <taxon>Nonomuraea</taxon>
    </lineage>
</organism>
<evidence type="ECO:0008006" key="4">
    <source>
        <dbReference type="Google" id="ProtNLM"/>
    </source>
</evidence>
<dbReference type="EMBL" id="JADBEK010000001">
    <property type="protein sequence ID" value="MBE1583947.1"/>
    <property type="molecule type" value="Genomic_DNA"/>
</dbReference>
<gene>
    <name evidence="2" type="ORF">H4W80_002205</name>
</gene>
<evidence type="ECO:0000313" key="3">
    <source>
        <dbReference type="Proteomes" id="UP000633509"/>
    </source>
</evidence>
<keyword evidence="1" id="KW-0472">Membrane</keyword>
<feature type="transmembrane region" description="Helical" evidence="1">
    <location>
        <begin position="305"/>
        <end position="324"/>
    </location>
</feature>
<keyword evidence="1" id="KW-1133">Transmembrane helix</keyword>